<dbReference type="InterPro" id="IPR022357">
    <property type="entry name" value="MIP_CS"/>
</dbReference>
<comment type="similarity">
    <text evidence="2 8">Belongs to the MIP/aquaporin (TC 1.A.8) family.</text>
</comment>
<comment type="subcellular location">
    <subcellularLocation>
        <location evidence="1">Cell membrane</location>
        <topology evidence="1">Multi-pass membrane protein</topology>
    </subcellularLocation>
</comment>
<evidence type="ECO:0000256" key="8">
    <source>
        <dbReference type="RuleBase" id="RU000477"/>
    </source>
</evidence>
<feature type="transmembrane region" description="Helical" evidence="10">
    <location>
        <begin position="230"/>
        <end position="248"/>
    </location>
</feature>
<evidence type="ECO:0000256" key="5">
    <source>
        <dbReference type="ARBA" id="ARBA00022692"/>
    </source>
</evidence>
<dbReference type="Pfam" id="PF00230">
    <property type="entry name" value="MIP"/>
    <property type="match status" value="1"/>
</dbReference>
<dbReference type="RefSeq" id="WP_237825193.1">
    <property type="nucleotide sequence ID" value="NZ_JAKLTQ010000019.1"/>
</dbReference>
<comment type="caution">
    <text evidence="11">The sequence shown here is derived from an EMBL/GenBank/DDBJ whole genome shotgun (WGS) entry which is preliminary data.</text>
</comment>
<dbReference type="Gene3D" id="1.20.1080.10">
    <property type="entry name" value="Glycerol uptake facilitator protein"/>
    <property type="match status" value="1"/>
</dbReference>
<feature type="transmembrane region" description="Helical" evidence="10">
    <location>
        <begin position="30"/>
        <end position="54"/>
    </location>
</feature>
<evidence type="ECO:0000256" key="6">
    <source>
        <dbReference type="ARBA" id="ARBA00022989"/>
    </source>
</evidence>
<accession>A0ABS9LBI2</accession>
<name>A0ABS9LBI2_9MICC</name>
<sequence length="322" mass="32368">MSAMQSGELVEQEPGGSVQKAQRSGKNYSLSARIGAEATGTFLVVGGALGIGMFNPQGGFAVPFGFGFAMVAAMLAFGYVSGGHFNPAITLGTALAGRTSWKHVLPYIVAQVVGASLATTVLWVVLASHPAGTQSKSLFTAISNSFDATGASGFGLSGVFLAEAIGTALLVAVYLGATARGARPGSGPFAVGLVLSVLTAFLLPISNAGLNPARSTATVYFGDGNAAGQLWLFWVAPLLGAVIAGLIYRSAGNPAPDAKPAKAKTAKGKAAADFAFAKDDVAVAEPEATEQPAVEDNGATEARDFFDGKGNPAKPRGGAAGK</sequence>
<keyword evidence="4" id="KW-1003">Cell membrane</keyword>
<evidence type="ECO:0000256" key="2">
    <source>
        <dbReference type="ARBA" id="ARBA00006175"/>
    </source>
</evidence>
<dbReference type="InterPro" id="IPR023271">
    <property type="entry name" value="Aquaporin-like"/>
</dbReference>
<dbReference type="InterPro" id="IPR034294">
    <property type="entry name" value="Aquaporin_transptr"/>
</dbReference>
<feature type="transmembrane region" description="Helical" evidence="10">
    <location>
        <begin position="189"/>
        <end position="210"/>
    </location>
</feature>
<proteinExistence type="inferred from homology"/>
<dbReference type="SUPFAM" id="SSF81338">
    <property type="entry name" value="Aquaporin-like"/>
    <property type="match status" value="1"/>
</dbReference>
<evidence type="ECO:0000313" key="12">
    <source>
        <dbReference type="Proteomes" id="UP001165368"/>
    </source>
</evidence>
<reference evidence="11" key="1">
    <citation type="submission" date="2022-01" db="EMBL/GenBank/DDBJ databases">
        <authorList>
            <person name="Jo J.-H."/>
            <person name="Im W.-T."/>
        </authorList>
    </citation>
    <scope>NUCLEOTIDE SEQUENCE</scope>
    <source>
        <strain evidence="11">I2-34</strain>
    </source>
</reference>
<evidence type="ECO:0000256" key="7">
    <source>
        <dbReference type="ARBA" id="ARBA00023136"/>
    </source>
</evidence>
<dbReference type="InterPro" id="IPR000425">
    <property type="entry name" value="MIP"/>
</dbReference>
<evidence type="ECO:0000256" key="9">
    <source>
        <dbReference type="SAM" id="MobiDB-lite"/>
    </source>
</evidence>
<organism evidence="11 12">
    <name type="scientific">Arthrobacter hankyongi</name>
    <dbReference type="NCBI Taxonomy" id="2904801"/>
    <lineage>
        <taxon>Bacteria</taxon>
        <taxon>Bacillati</taxon>
        <taxon>Actinomycetota</taxon>
        <taxon>Actinomycetes</taxon>
        <taxon>Micrococcales</taxon>
        <taxon>Micrococcaceae</taxon>
        <taxon>Arthrobacter</taxon>
    </lineage>
</organism>
<protein>
    <submittedName>
        <fullName evidence="11">Aquaporin</fullName>
    </submittedName>
</protein>
<dbReference type="EMBL" id="JAKLTQ010000019">
    <property type="protein sequence ID" value="MCG2624032.1"/>
    <property type="molecule type" value="Genomic_DNA"/>
</dbReference>
<dbReference type="PROSITE" id="PS00221">
    <property type="entry name" value="MIP"/>
    <property type="match status" value="1"/>
</dbReference>
<evidence type="ECO:0000256" key="4">
    <source>
        <dbReference type="ARBA" id="ARBA00022475"/>
    </source>
</evidence>
<evidence type="ECO:0000256" key="1">
    <source>
        <dbReference type="ARBA" id="ARBA00004651"/>
    </source>
</evidence>
<gene>
    <name evidence="11" type="ORF">LVY72_19240</name>
</gene>
<feature type="region of interest" description="Disordered" evidence="9">
    <location>
        <begin position="1"/>
        <end position="22"/>
    </location>
</feature>
<evidence type="ECO:0000313" key="11">
    <source>
        <dbReference type="EMBL" id="MCG2624032.1"/>
    </source>
</evidence>
<keyword evidence="5 8" id="KW-0812">Transmembrane</keyword>
<dbReference type="PANTHER" id="PTHR19139:SF199">
    <property type="entry name" value="MIP17260P"/>
    <property type="match status" value="1"/>
</dbReference>
<keyword evidence="3 8" id="KW-0813">Transport</keyword>
<keyword evidence="7 10" id="KW-0472">Membrane</keyword>
<feature type="transmembrane region" description="Helical" evidence="10">
    <location>
        <begin position="154"/>
        <end position="177"/>
    </location>
</feature>
<keyword evidence="12" id="KW-1185">Reference proteome</keyword>
<keyword evidence="6 10" id="KW-1133">Transmembrane helix</keyword>
<dbReference type="PANTHER" id="PTHR19139">
    <property type="entry name" value="AQUAPORIN TRANSPORTER"/>
    <property type="match status" value="1"/>
</dbReference>
<feature type="region of interest" description="Disordered" evidence="9">
    <location>
        <begin position="285"/>
        <end position="322"/>
    </location>
</feature>
<evidence type="ECO:0000256" key="3">
    <source>
        <dbReference type="ARBA" id="ARBA00022448"/>
    </source>
</evidence>
<dbReference type="Proteomes" id="UP001165368">
    <property type="component" value="Unassembled WGS sequence"/>
</dbReference>
<feature type="transmembrane region" description="Helical" evidence="10">
    <location>
        <begin position="104"/>
        <end position="126"/>
    </location>
</feature>
<feature type="transmembrane region" description="Helical" evidence="10">
    <location>
        <begin position="60"/>
        <end position="83"/>
    </location>
</feature>
<dbReference type="PRINTS" id="PR00783">
    <property type="entry name" value="MINTRINSICP"/>
</dbReference>
<evidence type="ECO:0000256" key="10">
    <source>
        <dbReference type="SAM" id="Phobius"/>
    </source>
</evidence>